<keyword evidence="1" id="KW-0472">Membrane</keyword>
<keyword evidence="1" id="KW-1133">Transmembrane helix</keyword>
<proteinExistence type="predicted"/>
<sequence length="192" mass="21710">KNIKQIGNILVMLCVCFSAVCILGGAFSSYFRCSVLLIFPSMLGSRGRAYLMLFVLYGLYRGPIANIHRNVQDVAFSMGCNIELQIKHSKVMWREVMEPFMQVVQGIVVCYTLSWSVDHYWQNSISGNQDCSQGRDEVMGQYGYDSMEQGPVAAGNSTQDLYAAKTMMRCDSECWFAFKNLFSRLKLVVIGR</sequence>
<evidence type="ECO:0000256" key="1">
    <source>
        <dbReference type="SAM" id="Phobius"/>
    </source>
</evidence>
<dbReference type="Proteomes" id="UP000694557">
    <property type="component" value="Unassembled WGS sequence"/>
</dbReference>
<reference evidence="2" key="1">
    <citation type="submission" date="2025-08" db="UniProtKB">
        <authorList>
            <consortium name="Ensembl"/>
        </authorList>
    </citation>
    <scope>IDENTIFICATION</scope>
</reference>
<dbReference type="InterPro" id="IPR051856">
    <property type="entry name" value="CSR-E3_Ligase_Protein"/>
</dbReference>
<reference evidence="2" key="2">
    <citation type="submission" date="2025-09" db="UniProtKB">
        <authorList>
            <consortium name="Ensembl"/>
        </authorList>
    </citation>
    <scope>IDENTIFICATION</scope>
</reference>
<keyword evidence="1" id="KW-0812">Transmembrane</keyword>
<dbReference type="GeneTree" id="ENSGT00940000178647"/>
<dbReference type="PANTHER" id="PTHR21041">
    <property type="entry name" value="DENDRITIC CELL-SPECIFIC TRANSMEMBRANE PROTEIN"/>
    <property type="match status" value="1"/>
</dbReference>
<protein>
    <submittedName>
        <fullName evidence="2">Uncharacterized protein</fullName>
    </submittedName>
</protein>
<evidence type="ECO:0000313" key="3">
    <source>
        <dbReference type="Proteomes" id="UP000694557"/>
    </source>
</evidence>
<organism evidence="2 3">
    <name type="scientific">Oncorhynchus kisutch</name>
    <name type="common">Coho salmon</name>
    <name type="synonym">Salmo kisutch</name>
    <dbReference type="NCBI Taxonomy" id="8019"/>
    <lineage>
        <taxon>Eukaryota</taxon>
        <taxon>Metazoa</taxon>
        <taxon>Chordata</taxon>
        <taxon>Craniata</taxon>
        <taxon>Vertebrata</taxon>
        <taxon>Euteleostomi</taxon>
        <taxon>Actinopterygii</taxon>
        <taxon>Neopterygii</taxon>
        <taxon>Teleostei</taxon>
        <taxon>Protacanthopterygii</taxon>
        <taxon>Salmoniformes</taxon>
        <taxon>Salmonidae</taxon>
        <taxon>Salmoninae</taxon>
        <taxon>Oncorhynchus</taxon>
    </lineage>
</organism>
<accession>A0A8C7FTM8</accession>
<evidence type="ECO:0000313" key="2">
    <source>
        <dbReference type="Ensembl" id="ENSOKIP00005033143.1"/>
    </source>
</evidence>
<dbReference type="AlphaFoldDB" id="A0A8C7FTM8"/>
<name>A0A8C7FTM8_ONCKI</name>
<dbReference type="Ensembl" id="ENSOKIT00005034996.1">
    <property type="protein sequence ID" value="ENSOKIP00005033143.1"/>
    <property type="gene ID" value="ENSOKIG00005014234.1"/>
</dbReference>
<dbReference type="PANTHER" id="PTHR21041:SF17">
    <property type="entry name" value="E3 UBIQUITIN-PROTEIN LIGASE DCST1"/>
    <property type="match status" value="1"/>
</dbReference>
<feature type="transmembrane region" description="Helical" evidence="1">
    <location>
        <begin position="9"/>
        <end position="31"/>
    </location>
</feature>
<keyword evidence="3" id="KW-1185">Reference proteome</keyword>